<protein>
    <submittedName>
        <fullName evidence="1">Uncharacterized protein</fullName>
    </submittedName>
</protein>
<keyword evidence="2" id="KW-1185">Reference proteome</keyword>
<organism evidence="1 2">
    <name type="scientific">Conyzicola nivalis</name>
    <dbReference type="NCBI Taxonomy" id="1477021"/>
    <lineage>
        <taxon>Bacteria</taxon>
        <taxon>Bacillati</taxon>
        <taxon>Actinomycetota</taxon>
        <taxon>Actinomycetes</taxon>
        <taxon>Micrococcales</taxon>
        <taxon>Microbacteriaceae</taxon>
        <taxon>Conyzicola</taxon>
    </lineage>
</organism>
<dbReference type="RefSeq" id="WP_354025462.1">
    <property type="nucleotide sequence ID" value="NZ_JBEPSJ010000003.1"/>
</dbReference>
<accession>A0ABV2QS61</accession>
<sequence>MTYSPDNASADRPQTGAVAMMRCGFETGFELNPIQRLAAVATASQWRDVVVSAVSADGWIDLVDLDSQAESRVWHYTSTGVGVGEPVSVHERYGVLAVGRELFSVRVA</sequence>
<gene>
    <name evidence="1" type="ORF">ABIE21_002822</name>
</gene>
<dbReference type="Proteomes" id="UP001549257">
    <property type="component" value="Unassembled WGS sequence"/>
</dbReference>
<comment type="caution">
    <text evidence="1">The sequence shown here is derived from an EMBL/GenBank/DDBJ whole genome shotgun (WGS) entry which is preliminary data.</text>
</comment>
<evidence type="ECO:0000313" key="2">
    <source>
        <dbReference type="Proteomes" id="UP001549257"/>
    </source>
</evidence>
<name>A0ABV2QS61_9MICO</name>
<reference evidence="1 2" key="1">
    <citation type="submission" date="2024-06" db="EMBL/GenBank/DDBJ databases">
        <title>Sorghum-associated microbial communities from plants grown in Nebraska, USA.</title>
        <authorList>
            <person name="Schachtman D."/>
        </authorList>
    </citation>
    <scope>NUCLEOTIDE SEQUENCE [LARGE SCALE GENOMIC DNA]</scope>
    <source>
        <strain evidence="1 2">2857</strain>
    </source>
</reference>
<evidence type="ECO:0000313" key="1">
    <source>
        <dbReference type="EMBL" id="MET4583303.1"/>
    </source>
</evidence>
<dbReference type="EMBL" id="JBEPSJ010000003">
    <property type="protein sequence ID" value="MET4583303.1"/>
    <property type="molecule type" value="Genomic_DNA"/>
</dbReference>
<proteinExistence type="predicted"/>